<comment type="caution">
    <text evidence="2">The sequence shown here is derived from an EMBL/GenBank/DDBJ whole genome shotgun (WGS) entry which is preliminary data.</text>
</comment>
<gene>
    <name evidence="2" type="ORF">DPM33_17605</name>
</gene>
<evidence type="ECO:0000313" key="3">
    <source>
        <dbReference type="Proteomes" id="UP000251558"/>
    </source>
</evidence>
<dbReference type="SUPFAM" id="SSF51735">
    <property type="entry name" value="NAD(P)-binding Rossmann-fold domains"/>
    <property type="match status" value="1"/>
</dbReference>
<comment type="similarity">
    <text evidence="1">Belongs to the short-chain dehydrogenases/reductases (SDR) family.</text>
</comment>
<dbReference type="Gene3D" id="3.40.50.720">
    <property type="entry name" value="NAD(P)-binding Rossmann-like Domain"/>
    <property type="match status" value="1"/>
</dbReference>
<dbReference type="PANTHER" id="PTHR42760:SF106">
    <property type="entry name" value="PROTEIN FIXR"/>
    <property type="match status" value="1"/>
</dbReference>
<dbReference type="FunFam" id="3.40.50.720:FF:000084">
    <property type="entry name" value="Short-chain dehydrogenase reductase"/>
    <property type="match status" value="1"/>
</dbReference>
<evidence type="ECO:0008006" key="4">
    <source>
        <dbReference type="Google" id="ProtNLM"/>
    </source>
</evidence>
<dbReference type="GO" id="GO:0016616">
    <property type="term" value="F:oxidoreductase activity, acting on the CH-OH group of donors, NAD or NADP as acceptor"/>
    <property type="evidence" value="ECO:0007669"/>
    <property type="project" value="TreeGrafter"/>
</dbReference>
<proteinExistence type="inferred from homology"/>
<dbReference type="EMBL" id="QMBP01000008">
    <property type="protein sequence ID" value="RAZ89398.1"/>
    <property type="molecule type" value="Genomic_DNA"/>
</dbReference>
<dbReference type="InterPro" id="IPR002347">
    <property type="entry name" value="SDR_fam"/>
</dbReference>
<evidence type="ECO:0000313" key="2">
    <source>
        <dbReference type="EMBL" id="RAZ89398.1"/>
    </source>
</evidence>
<dbReference type="RefSeq" id="WP_112098717.1">
    <property type="nucleotide sequence ID" value="NZ_QMBP01000008.1"/>
</dbReference>
<dbReference type="PROSITE" id="PS00061">
    <property type="entry name" value="ADH_SHORT"/>
    <property type="match status" value="1"/>
</dbReference>
<evidence type="ECO:0000256" key="1">
    <source>
        <dbReference type="ARBA" id="ARBA00006484"/>
    </source>
</evidence>
<dbReference type="CDD" id="cd05233">
    <property type="entry name" value="SDR_c"/>
    <property type="match status" value="1"/>
</dbReference>
<dbReference type="OrthoDB" id="198783at2"/>
<dbReference type="PANTHER" id="PTHR42760">
    <property type="entry name" value="SHORT-CHAIN DEHYDROGENASES/REDUCTASES FAMILY MEMBER"/>
    <property type="match status" value="1"/>
</dbReference>
<reference evidence="2 3" key="1">
    <citation type="submission" date="2018-07" db="EMBL/GenBank/DDBJ databases">
        <title>Diversity of Mesorhizobium strains in Brazil.</title>
        <authorList>
            <person name="Helene L.C.F."/>
            <person name="Dall'Agnol R."/>
            <person name="Delamuta J.R.M."/>
            <person name="Hungria M."/>
        </authorList>
    </citation>
    <scope>NUCLEOTIDE SEQUENCE [LARGE SCALE GENOMIC DNA]</scope>
    <source>
        <strain evidence="2 3">AC99b</strain>
    </source>
</reference>
<dbReference type="InterPro" id="IPR020904">
    <property type="entry name" value="Sc_DH/Rdtase_CS"/>
</dbReference>
<dbReference type="PRINTS" id="PR00080">
    <property type="entry name" value="SDRFAMILY"/>
</dbReference>
<dbReference type="AlphaFoldDB" id="A0A330HNW1"/>
<dbReference type="Proteomes" id="UP000251558">
    <property type="component" value="Unassembled WGS sequence"/>
</dbReference>
<sequence length="254" mass="26717">MSSPTKAPIALVTGASRGIGRATAEMLLGDGYDVHATYLNDSAAAETLVSYGEKLGRKVTLHHFDAGARQSQDELMRRLKGVQLRGIVHNAGIVKFEKFTEYDISIWDRTFEVNLNAALRLTLGLQKQIVSGGSVVLVASTDAFVGSYASMAYAASKAAMVNLTKSLACNFGSRNIRANAVSPGWIQTDMTTGASSGSASVTPLGRDGKPEEVAGVVAFLLSDRASFVSGTSITVDGGYTSSDAIMLNEARELG</sequence>
<keyword evidence="3" id="KW-1185">Reference proteome</keyword>
<dbReference type="InterPro" id="IPR036291">
    <property type="entry name" value="NAD(P)-bd_dom_sf"/>
</dbReference>
<organism evidence="2 3">
    <name type="scientific">Mesorhizobium hawassense</name>
    <dbReference type="NCBI Taxonomy" id="1209954"/>
    <lineage>
        <taxon>Bacteria</taxon>
        <taxon>Pseudomonadati</taxon>
        <taxon>Pseudomonadota</taxon>
        <taxon>Alphaproteobacteria</taxon>
        <taxon>Hyphomicrobiales</taxon>
        <taxon>Phyllobacteriaceae</taxon>
        <taxon>Mesorhizobium</taxon>
    </lineage>
</organism>
<protein>
    <recommendedName>
        <fullName evidence="4">SDR family oxidoreductase</fullName>
    </recommendedName>
</protein>
<accession>A0A330HNW1</accession>
<name>A0A330HNW1_9HYPH</name>
<dbReference type="Pfam" id="PF13561">
    <property type="entry name" value="adh_short_C2"/>
    <property type="match status" value="1"/>
</dbReference>
<dbReference type="PRINTS" id="PR00081">
    <property type="entry name" value="GDHRDH"/>
</dbReference>